<evidence type="ECO:0000313" key="12">
    <source>
        <dbReference type="EMBL" id="GAB55121.1"/>
    </source>
</evidence>
<accession>H5T9Z4</accession>
<organism evidence="12 13">
    <name type="scientific">Glaciecola punicea ACAM 611</name>
    <dbReference type="NCBI Taxonomy" id="1121923"/>
    <lineage>
        <taxon>Bacteria</taxon>
        <taxon>Pseudomonadati</taxon>
        <taxon>Pseudomonadota</taxon>
        <taxon>Gammaproteobacteria</taxon>
        <taxon>Alteromonadales</taxon>
        <taxon>Alteromonadaceae</taxon>
        <taxon>Glaciecola</taxon>
    </lineage>
</organism>
<comment type="catalytic activity">
    <reaction evidence="1 11">
        <text>an S-substituted glutathione + H2O = an S-substituted L-cysteinylglycine + L-glutamate</text>
        <dbReference type="Rhea" id="RHEA:59468"/>
        <dbReference type="ChEBI" id="CHEBI:15377"/>
        <dbReference type="ChEBI" id="CHEBI:29985"/>
        <dbReference type="ChEBI" id="CHEBI:90779"/>
        <dbReference type="ChEBI" id="CHEBI:143103"/>
        <dbReference type="EC" id="3.4.19.13"/>
    </reaction>
</comment>
<dbReference type="Gene3D" id="1.10.246.130">
    <property type="match status" value="1"/>
</dbReference>
<dbReference type="RefSeq" id="WP_006003941.1">
    <property type="nucleotide sequence ID" value="NZ_BAET01000008.1"/>
</dbReference>
<keyword evidence="11" id="KW-0317">Glutathione biosynthesis</keyword>
<dbReference type="NCBIfam" id="TIGR00066">
    <property type="entry name" value="g_glut_trans"/>
    <property type="match status" value="1"/>
</dbReference>
<reference evidence="12 13" key="2">
    <citation type="journal article" date="2017" name="Antonie Van Leeuwenhoek">
        <title>Rhizobium rhizosphaerae sp. nov., a novel species isolated from rice rhizosphere.</title>
        <authorList>
            <person name="Zhao J.J."/>
            <person name="Zhang J."/>
            <person name="Zhang R.J."/>
            <person name="Zhang C.W."/>
            <person name="Yin H.Q."/>
            <person name="Zhang X.X."/>
        </authorList>
    </citation>
    <scope>NUCLEOTIDE SEQUENCE [LARGE SCALE GENOMIC DNA]</scope>
    <source>
        <strain evidence="12 13">ACAM 611</strain>
    </source>
</reference>
<dbReference type="InterPro" id="IPR029055">
    <property type="entry name" value="Ntn_hydrolases_N"/>
</dbReference>
<feature type="active site" description="Nucleophile" evidence="9">
    <location>
        <position position="414"/>
    </location>
</feature>
<dbReference type="InterPro" id="IPR043138">
    <property type="entry name" value="GGT_lsub"/>
</dbReference>
<comment type="pathway">
    <text evidence="11">Sulfur metabolism; glutathione metabolism.</text>
</comment>
<keyword evidence="13" id="KW-1185">Reference proteome</keyword>
<dbReference type="EC" id="3.4.19.13" evidence="11"/>
<dbReference type="Proteomes" id="UP000053586">
    <property type="component" value="Unassembled WGS sequence"/>
</dbReference>
<evidence type="ECO:0000256" key="2">
    <source>
        <dbReference type="ARBA" id="ARBA00001089"/>
    </source>
</evidence>
<evidence type="ECO:0000256" key="1">
    <source>
        <dbReference type="ARBA" id="ARBA00001049"/>
    </source>
</evidence>
<comment type="catalytic activity">
    <reaction evidence="2 11">
        <text>glutathione + H2O = L-cysteinylglycine + L-glutamate</text>
        <dbReference type="Rhea" id="RHEA:28807"/>
        <dbReference type="ChEBI" id="CHEBI:15377"/>
        <dbReference type="ChEBI" id="CHEBI:29985"/>
        <dbReference type="ChEBI" id="CHEBI:57925"/>
        <dbReference type="ChEBI" id="CHEBI:61694"/>
        <dbReference type="EC" id="3.4.19.13"/>
    </reaction>
</comment>
<dbReference type="EC" id="2.3.2.2" evidence="11"/>
<evidence type="ECO:0000256" key="7">
    <source>
        <dbReference type="ARBA" id="ARBA00023315"/>
    </source>
</evidence>
<evidence type="ECO:0000256" key="4">
    <source>
        <dbReference type="ARBA" id="ARBA00022679"/>
    </source>
</evidence>
<dbReference type="InterPro" id="IPR051792">
    <property type="entry name" value="GGT_bact"/>
</dbReference>
<keyword evidence="7 11" id="KW-0012">Acyltransferase</keyword>
<dbReference type="SUPFAM" id="SSF56235">
    <property type="entry name" value="N-terminal nucleophile aminohydrolases (Ntn hydrolases)"/>
    <property type="match status" value="1"/>
</dbReference>
<comment type="catalytic activity">
    <reaction evidence="8 11">
        <text>an N-terminal (5-L-glutamyl)-[peptide] + an alpha-amino acid = 5-L-glutamyl amino acid + an N-terminal L-alpha-aminoacyl-[peptide]</text>
        <dbReference type="Rhea" id="RHEA:23904"/>
        <dbReference type="Rhea" id="RHEA-COMP:9780"/>
        <dbReference type="Rhea" id="RHEA-COMP:9795"/>
        <dbReference type="ChEBI" id="CHEBI:77644"/>
        <dbReference type="ChEBI" id="CHEBI:78597"/>
        <dbReference type="ChEBI" id="CHEBI:78599"/>
        <dbReference type="ChEBI" id="CHEBI:78608"/>
        <dbReference type="EC" id="2.3.2.2"/>
    </reaction>
</comment>
<evidence type="ECO:0000256" key="10">
    <source>
        <dbReference type="PIRSR" id="PIRSR600101-2"/>
    </source>
</evidence>
<dbReference type="GO" id="GO:0006750">
    <property type="term" value="P:glutathione biosynthetic process"/>
    <property type="evidence" value="ECO:0007669"/>
    <property type="project" value="UniProtKB-KW"/>
</dbReference>
<comment type="similarity">
    <text evidence="3 11">Belongs to the gamma-glutamyltransferase family.</text>
</comment>
<dbReference type="InterPro" id="IPR043137">
    <property type="entry name" value="GGT_ssub_C"/>
</dbReference>
<evidence type="ECO:0000256" key="6">
    <source>
        <dbReference type="ARBA" id="ARBA00023145"/>
    </source>
</evidence>
<dbReference type="GO" id="GO:0103068">
    <property type="term" value="F:leukotriene C4 gamma-glutamyl transferase activity"/>
    <property type="evidence" value="ECO:0007669"/>
    <property type="project" value="UniProtKB-EC"/>
</dbReference>
<dbReference type="eggNOG" id="COG0405">
    <property type="taxonomic scope" value="Bacteria"/>
</dbReference>
<dbReference type="PROSITE" id="PS51257">
    <property type="entry name" value="PROKAR_LIPOPROTEIN"/>
    <property type="match status" value="1"/>
</dbReference>
<feature type="binding site" evidence="10">
    <location>
        <position position="127"/>
    </location>
    <ligand>
        <name>L-glutamate</name>
        <dbReference type="ChEBI" id="CHEBI:29985"/>
    </ligand>
</feature>
<feature type="binding site" evidence="10">
    <location>
        <position position="454"/>
    </location>
    <ligand>
        <name>L-glutamate</name>
        <dbReference type="ChEBI" id="CHEBI:29985"/>
    </ligand>
</feature>
<dbReference type="GO" id="GO:0006751">
    <property type="term" value="P:glutathione catabolic process"/>
    <property type="evidence" value="ECO:0007669"/>
    <property type="project" value="UniProtKB-UniRule"/>
</dbReference>
<reference evidence="12 13" key="1">
    <citation type="journal article" date="2012" name="J. Bacteriol.">
        <title>Genome sequence of proteorhodopsin-containing sea ice bacterium Glaciecola punicea ACAM 611T.</title>
        <authorList>
            <person name="Qin Q.-L."/>
            <person name="Xie B.-B."/>
            <person name="Shu Y.-L."/>
            <person name="Rong J.-C."/>
            <person name="Zhao D.-L."/>
            <person name="Zhang X.-Y."/>
            <person name="Chen X.-L."/>
            <person name="Zhou B.-C."/>
            <person name="Zhanga Y.-Z."/>
        </authorList>
    </citation>
    <scope>NUCLEOTIDE SEQUENCE [LARGE SCALE GENOMIC DNA]</scope>
    <source>
        <strain evidence="12 13">ACAM 611</strain>
    </source>
</reference>
<dbReference type="UniPathway" id="UPA00204"/>
<evidence type="ECO:0000256" key="3">
    <source>
        <dbReference type="ARBA" id="ARBA00009381"/>
    </source>
</evidence>
<dbReference type="AlphaFoldDB" id="H5T9Z4"/>
<evidence type="ECO:0000256" key="11">
    <source>
        <dbReference type="RuleBase" id="RU368036"/>
    </source>
</evidence>
<keyword evidence="5 11" id="KW-0378">Hydrolase</keyword>
<evidence type="ECO:0000256" key="8">
    <source>
        <dbReference type="ARBA" id="ARBA00047417"/>
    </source>
</evidence>
<name>H5T9Z4_9ALTE</name>
<comment type="PTM">
    <text evidence="11">Cleaved by autocatalysis into a large and a small subunit.</text>
</comment>
<dbReference type="GO" id="GO:0036374">
    <property type="term" value="F:glutathione hydrolase activity"/>
    <property type="evidence" value="ECO:0007669"/>
    <property type="project" value="UniProtKB-UniRule"/>
</dbReference>
<dbReference type="STRING" id="56804.BAE46_01510"/>
<evidence type="ECO:0000256" key="5">
    <source>
        <dbReference type="ARBA" id="ARBA00022801"/>
    </source>
</evidence>
<comment type="subunit">
    <text evidence="11">This enzyme consists of two polypeptide chains, which are synthesized in precursor form from a single polypeptide.</text>
</comment>
<dbReference type="MEROPS" id="T03.001"/>
<feature type="binding site" evidence="10">
    <location>
        <position position="501"/>
    </location>
    <ligand>
        <name>L-glutamate</name>
        <dbReference type="ChEBI" id="CHEBI:29985"/>
    </ligand>
</feature>
<dbReference type="PANTHER" id="PTHR43199:SF1">
    <property type="entry name" value="GLUTATHIONE HYDROLASE PROENZYME"/>
    <property type="match status" value="1"/>
</dbReference>
<evidence type="ECO:0000313" key="13">
    <source>
        <dbReference type="Proteomes" id="UP000053586"/>
    </source>
</evidence>
<dbReference type="PRINTS" id="PR01210">
    <property type="entry name" value="GGTRANSPTASE"/>
</dbReference>
<dbReference type="Gene3D" id="3.60.20.40">
    <property type="match status" value="1"/>
</dbReference>
<dbReference type="PANTHER" id="PTHR43199">
    <property type="entry name" value="GLUTATHIONE HYDROLASE"/>
    <property type="match status" value="1"/>
</dbReference>
<gene>
    <name evidence="12" type="primary">ggt</name>
    <name evidence="12" type="ORF">GPUN_0990</name>
</gene>
<evidence type="ECO:0000256" key="9">
    <source>
        <dbReference type="PIRSR" id="PIRSR600101-1"/>
    </source>
</evidence>
<comment type="caution">
    <text evidence="12">The sequence shown here is derived from an EMBL/GenBank/DDBJ whole genome shotgun (WGS) entry which is preliminary data.</text>
</comment>
<protein>
    <recommendedName>
        <fullName evidence="11">Glutathione hydrolase proenzyme</fullName>
        <ecNumber evidence="11">2.3.2.2</ecNumber>
        <ecNumber evidence="11">3.4.19.13</ecNumber>
    </recommendedName>
    <component>
        <recommendedName>
            <fullName evidence="11">Glutathione hydrolase large chain</fullName>
        </recommendedName>
    </component>
    <component>
        <recommendedName>
            <fullName evidence="11">Glutathione hydrolase small chain</fullName>
        </recommendedName>
    </component>
</protein>
<dbReference type="EMBL" id="BAET01000008">
    <property type="protein sequence ID" value="GAB55121.1"/>
    <property type="molecule type" value="Genomic_DNA"/>
</dbReference>
<dbReference type="Pfam" id="PF01019">
    <property type="entry name" value="G_glu_transpept"/>
    <property type="match status" value="1"/>
</dbReference>
<sequence>MMNPLKKISQGGRFTLRSCILLAFITAAVGCAQSPQVVLEDREPEAATGVMAKNLAVGEQFMVAAANPHAANAGKRIIEQGGSAIDAAIAIQAMLTLVEPQSSGIGGGGFILYWDNTAKQLYTFDGREVAPQKITPDVFIENGEPMKWRDAVVGGKAVGVPGILKALEDAHAQFGTLPWSQLFDDSINLSNTGFKVSPRLATLIELDLHPGLNEFAQAQAYFKPNGKPLAEGELRKNKKLASTLTKIAQQGTDAFYTGEIARNIVNAVNEVSINPGKLSGADLAQYTAIQRQPMCSSYRVYEVCSMAPPSSGGVTMMQILKLLEGFTLSDYAPESLEFAHLFAQASALAFADRADYVADLSFMGIDAAPLVDADYLRNRAATLGTDVGYTEASSGRPYGDLSYASDDAFELDSTSHIAIVDKQGNAVSMTSSIEFMFGSGIMVDGFLLNNQLTDFAINPIKDGVVVLNAAAPGKRPRSAMSPTMVFTNDGELNLIVGSPGGSRIINYVAQTIINVLDFNLDIQESIDVARITNRNDFTSLEKGTNISQLKAPLEALGHTVRVVDLNSGLHGIQIENGKLLGGADPRREGIAIGK</sequence>
<dbReference type="InterPro" id="IPR000101">
    <property type="entry name" value="GGT_peptidase"/>
</dbReference>
<keyword evidence="6 11" id="KW-0865">Zymogen</keyword>
<keyword evidence="4 11" id="KW-0808">Transferase</keyword>
<proteinExistence type="inferred from homology"/>